<name>K0TN97_THAOC</name>
<sequence>MSARLSSLASSSALIRAIGAVHVGATSVSVLYSLRSNIDHETGVPAKLDTADASSALPWIDQLHSMVAAMYACGTTKMCRMHDRTMVQVSPNATLENPLLGVTGADSIEGIFASRMLFRPSNDVKTELECIRVESSDDSICGGGSGLFGGLGQDQENEISSKLPWALTNPFHAPRSPPTVEVTYRLSQRYGRAFSTHSMLVVSVQVKRNIGERIRSIDRDHEKIAVPLATSSFSSRAVKSGATLAAGSTATLGPASVALSDAVNKRLTAIQNRKISGDGQVMAGPNLPFVAEIVRVEERWNGVELLQLPPIHLSRRFNGFVGCLIRYFIT</sequence>
<organism evidence="1 2">
    <name type="scientific">Thalassiosira oceanica</name>
    <name type="common">Marine diatom</name>
    <dbReference type="NCBI Taxonomy" id="159749"/>
    <lineage>
        <taxon>Eukaryota</taxon>
        <taxon>Sar</taxon>
        <taxon>Stramenopiles</taxon>
        <taxon>Ochrophyta</taxon>
        <taxon>Bacillariophyta</taxon>
        <taxon>Coscinodiscophyceae</taxon>
        <taxon>Thalassiosirophycidae</taxon>
        <taxon>Thalassiosirales</taxon>
        <taxon>Thalassiosiraceae</taxon>
        <taxon>Thalassiosira</taxon>
    </lineage>
</organism>
<dbReference type="Proteomes" id="UP000266841">
    <property type="component" value="Unassembled WGS sequence"/>
</dbReference>
<evidence type="ECO:0000313" key="1">
    <source>
        <dbReference type="EMBL" id="EJK73317.1"/>
    </source>
</evidence>
<protein>
    <submittedName>
        <fullName evidence="1">Uncharacterized protein</fullName>
    </submittedName>
</protein>
<keyword evidence="2" id="KW-1185">Reference proteome</keyword>
<comment type="caution">
    <text evidence="1">The sequence shown here is derived from an EMBL/GenBank/DDBJ whole genome shotgun (WGS) entry which is preliminary data.</text>
</comment>
<dbReference type="AlphaFoldDB" id="K0TN97"/>
<gene>
    <name evidence="1" type="ORF">THAOC_05066</name>
</gene>
<evidence type="ECO:0000313" key="2">
    <source>
        <dbReference type="Proteomes" id="UP000266841"/>
    </source>
</evidence>
<reference evidence="1 2" key="1">
    <citation type="journal article" date="2012" name="Genome Biol.">
        <title>Genome and low-iron response of an oceanic diatom adapted to chronic iron limitation.</title>
        <authorList>
            <person name="Lommer M."/>
            <person name="Specht M."/>
            <person name="Roy A.S."/>
            <person name="Kraemer L."/>
            <person name="Andreson R."/>
            <person name="Gutowska M.A."/>
            <person name="Wolf J."/>
            <person name="Bergner S.V."/>
            <person name="Schilhabel M.B."/>
            <person name="Klostermeier U.C."/>
            <person name="Beiko R.G."/>
            <person name="Rosenstiel P."/>
            <person name="Hippler M."/>
            <person name="Laroche J."/>
        </authorList>
    </citation>
    <scope>NUCLEOTIDE SEQUENCE [LARGE SCALE GENOMIC DNA]</scope>
    <source>
        <strain evidence="1 2">CCMP1005</strain>
    </source>
</reference>
<dbReference type="EMBL" id="AGNL01004603">
    <property type="protein sequence ID" value="EJK73317.1"/>
    <property type="molecule type" value="Genomic_DNA"/>
</dbReference>
<proteinExistence type="predicted"/>
<accession>K0TN97</accession>